<gene>
    <name evidence="1" type="ORF">GCM10023322_52600</name>
</gene>
<proteinExistence type="predicted"/>
<comment type="caution">
    <text evidence="1">The sequence shown here is derived from an EMBL/GenBank/DDBJ whole genome shotgun (WGS) entry which is preliminary data.</text>
</comment>
<reference evidence="2" key="1">
    <citation type="journal article" date="2019" name="Int. J. Syst. Evol. Microbiol.">
        <title>The Global Catalogue of Microorganisms (GCM) 10K type strain sequencing project: providing services to taxonomists for standard genome sequencing and annotation.</title>
        <authorList>
            <consortium name="The Broad Institute Genomics Platform"/>
            <consortium name="The Broad Institute Genome Sequencing Center for Infectious Disease"/>
            <person name="Wu L."/>
            <person name="Ma J."/>
        </authorList>
    </citation>
    <scope>NUCLEOTIDE SEQUENCE [LARGE SCALE GENOMIC DNA]</scope>
    <source>
        <strain evidence="2">JCM 18304</strain>
    </source>
</reference>
<dbReference type="RefSeq" id="WP_345633947.1">
    <property type="nucleotide sequence ID" value="NZ_BAABJQ010000017.1"/>
</dbReference>
<name>A0ABP9SAH4_9ACTN</name>
<accession>A0ABP9SAH4</accession>
<evidence type="ECO:0008006" key="3">
    <source>
        <dbReference type="Google" id="ProtNLM"/>
    </source>
</evidence>
<organism evidence="1 2">
    <name type="scientific">Rugosimonospora acidiphila</name>
    <dbReference type="NCBI Taxonomy" id="556531"/>
    <lineage>
        <taxon>Bacteria</taxon>
        <taxon>Bacillati</taxon>
        <taxon>Actinomycetota</taxon>
        <taxon>Actinomycetes</taxon>
        <taxon>Micromonosporales</taxon>
        <taxon>Micromonosporaceae</taxon>
        <taxon>Rugosimonospora</taxon>
    </lineage>
</organism>
<protein>
    <recommendedName>
        <fullName evidence="3">DUF4331 domain-containing protein</fullName>
    </recommendedName>
</protein>
<dbReference type="InterPro" id="IPR025566">
    <property type="entry name" value="DUF4331"/>
</dbReference>
<evidence type="ECO:0000313" key="1">
    <source>
        <dbReference type="EMBL" id="GAA5192600.1"/>
    </source>
</evidence>
<dbReference type="EMBL" id="BAABJQ010000017">
    <property type="protein sequence ID" value="GAA5192600.1"/>
    <property type="molecule type" value="Genomic_DNA"/>
</dbReference>
<keyword evidence="2" id="KW-1185">Reference proteome</keyword>
<dbReference type="Proteomes" id="UP001501570">
    <property type="component" value="Unassembled WGS sequence"/>
</dbReference>
<evidence type="ECO:0000313" key="2">
    <source>
        <dbReference type="Proteomes" id="UP001501570"/>
    </source>
</evidence>
<sequence>MSHHFDTPTGREDPKLNLCDLYLFAGRPGSTVMVMTVNPEADPAKGPLFRDEGLYVFRFDTNGHGREDVSFKVQFGETNHGAGGEHVQNFEVRRAIGDGAGHGADGDLVAAGTTSRIVTADSGVRVFTGLTQDVFAGDSAALRAFEAAFAEGQYKPEAFDNHVNFFAPRRVAAIVLEVPNELIGVGLVQAWATISLFGHAPEQQVARWGLPLITHLYARDDDLRETYNRTTPSGDNAAVLDRIGEVIRETTFLAGTANDPQAYAQRVLDRFGALTLPYELGTPASFDYVGFNGRTLHDDVMDVMLSLTTNSPLGDGANPDPDRISMEFPYVPVPDRG</sequence>
<dbReference type="Pfam" id="PF14224">
    <property type="entry name" value="DUF4331"/>
    <property type="match status" value="2"/>
</dbReference>